<keyword evidence="1" id="KW-0732">Signal</keyword>
<protein>
    <recommendedName>
        <fullName evidence="4">DUF4148 domain-containing protein</fullName>
    </recommendedName>
</protein>
<dbReference type="Proteomes" id="UP000809349">
    <property type="component" value="Unassembled WGS sequence"/>
</dbReference>
<dbReference type="RefSeq" id="WP_223467512.1">
    <property type="nucleotide sequence ID" value="NZ_JAFBIL020000002.1"/>
</dbReference>
<feature type="chain" id="PRO_5045600823" description="DUF4148 domain-containing protein" evidence="1">
    <location>
        <begin position="28"/>
        <end position="142"/>
    </location>
</feature>
<gene>
    <name evidence="2" type="ORF">I4X03_007115</name>
</gene>
<reference evidence="2 3" key="1">
    <citation type="submission" date="2021-08" db="EMBL/GenBank/DDBJ databases">
        <title>Massilia sp. R798.</title>
        <authorList>
            <person name="Baek J.H."/>
            <person name="Jung H.S."/>
            <person name="Kim K.R."/>
            <person name="Jeon C.O."/>
        </authorList>
    </citation>
    <scope>NUCLEOTIDE SEQUENCE [LARGE SCALE GENOMIC DNA]</scope>
    <source>
        <strain evidence="2 3">R798</strain>
    </source>
</reference>
<evidence type="ECO:0000256" key="1">
    <source>
        <dbReference type="SAM" id="SignalP"/>
    </source>
</evidence>
<dbReference type="EMBL" id="JAFBIL020000002">
    <property type="protein sequence ID" value="MBZ2207026.1"/>
    <property type="molecule type" value="Genomic_DNA"/>
</dbReference>
<keyword evidence="3" id="KW-1185">Reference proteome</keyword>
<evidence type="ECO:0000313" key="3">
    <source>
        <dbReference type="Proteomes" id="UP000809349"/>
    </source>
</evidence>
<organism evidence="2 3">
    <name type="scientific">Massilia soli</name>
    <dbReference type="NCBI Taxonomy" id="2792854"/>
    <lineage>
        <taxon>Bacteria</taxon>
        <taxon>Pseudomonadati</taxon>
        <taxon>Pseudomonadota</taxon>
        <taxon>Betaproteobacteria</taxon>
        <taxon>Burkholderiales</taxon>
        <taxon>Oxalobacteraceae</taxon>
        <taxon>Telluria group</taxon>
        <taxon>Massilia</taxon>
    </lineage>
</organism>
<accession>A0ABS7SLG4</accession>
<sequence>MKFPKHSLLHAIPAVLTLMLAAATAQAQQADQPAASATARAQADATVVAQDSSDQNVPAATARKQAAEVASGDPQRWYREDMTAAARMRTMQKEIAAGLQEAQGNCKRQPTAERAACMKAARATYQTEMAQVRARSMAGAAQ</sequence>
<name>A0ABS7SLG4_9BURK</name>
<proteinExistence type="predicted"/>
<comment type="caution">
    <text evidence="2">The sequence shown here is derived from an EMBL/GenBank/DDBJ whole genome shotgun (WGS) entry which is preliminary data.</text>
</comment>
<evidence type="ECO:0008006" key="4">
    <source>
        <dbReference type="Google" id="ProtNLM"/>
    </source>
</evidence>
<evidence type="ECO:0000313" key="2">
    <source>
        <dbReference type="EMBL" id="MBZ2207026.1"/>
    </source>
</evidence>
<feature type="signal peptide" evidence="1">
    <location>
        <begin position="1"/>
        <end position="27"/>
    </location>
</feature>